<dbReference type="GO" id="GO:1902201">
    <property type="term" value="P:negative regulation of bacterial-type flagellum-dependent cell motility"/>
    <property type="evidence" value="ECO:0007669"/>
    <property type="project" value="TreeGrafter"/>
</dbReference>
<dbReference type="InterPro" id="IPR000160">
    <property type="entry name" value="GGDEF_dom"/>
</dbReference>
<dbReference type="GO" id="GO:0005886">
    <property type="term" value="C:plasma membrane"/>
    <property type="evidence" value="ECO:0007669"/>
    <property type="project" value="TreeGrafter"/>
</dbReference>
<proteinExistence type="predicted"/>
<dbReference type="CDD" id="cd01949">
    <property type="entry name" value="GGDEF"/>
    <property type="match status" value="1"/>
</dbReference>
<keyword evidence="4" id="KW-1185">Reference proteome</keyword>
<dbReference type="EMBL" id="SORI01000035">
    <property type="protein sequence ID" value="TDY52606.1"/>
    <property type="molecule type" value="Genomic_DNA"/>
</dbReference>
<feature type="transmembrane region" description="Helical" evidence="1">
    <location>
        <begin position="33"/>
        <end position="51"/>
    </location>
</feature>
<protein>
    <submittedName>
        <fullName evidence="3">Diguanylate cyclase (GGDEF)-like protein</fullName>
    </submittedName>
</protein>
<dbReference type="Pfam" id="PF16927">
    <property type="entry name" value="HisKA_7TM"/>
    <property type="match status" value="1"/>
</dbReference>
<dbReference type="RefSeq" id="WP_133959216.1">
    <property type="nucleotide sequence ID" value="NZ_SORI01000035.1"/>
</dbReference>
<feature type="transmembrane region" description="Helical" evidence="1">
    <location>
        <begin position="6"/>
        <end position="26"/>
    </location>
</feature>
<feature type="transmembrane region" description="Helical" evidence="1">
    <location>
        <begin position="96"/>
        <end position="114"/>
    </location>
</feature>
<gene>
    <name evidence="3" type="ORF">C8D99_1359</name>
</gene>
<feature type="transmembrane region" description="Helical" evidence="1">
    <location>
        <begin position="144"/>
        <end position="166"/>
    </location>
</feature>
<dbReference type="InterPro" id="IPR050469">
    <property type="entry name" value="Diguanylate_Cyclase"/>
</dbReference>
<dbReference type="OrthoDB" id="898at2"/>
<dbReference type="FunFam" id="3.30.70.270:FF:000001">
    <property type="entry name" value="Diguanylate cyclase domain protein"/>
    <property type="match status" value="1"/>
</dbReference>
<dbReference type="GO" id="GO:0052621">
    <property type="term" value="F:diguanylate cyclase activity"/>
    <property type="evidence" value="ECO:0007669"/>
    <property type="project" value="TreeGrafter"/>
</dbReference>
<name>A0A4R8LXP8_9BACT</name>
<dbReference type="Gene3D" id="3.30.70.270">
    <property type="match status" value="1"/>
</dbReference>
<keyword evidence="1" id="KW-0472">Membrane</keyword>
<dbReference type="AlphaFoldDB" id="A0A4R8LXP8"/>
<dbReference type="InterPro" id="IPR031621">
    <property type="entry name" value="HisKA_7TM"/>
</dbReference>
<evidence type="ECO:0000313" key="3">
    <source>
        <dbReference type="EMBL" id="TDY52606.1"/>
    </source>
</evidence>
<dbReference type="SMART" id="SM00267">
    <property type="entry name" value="GGDEF"/>
    <property type="match status" value="1"/>
</dbReference>
<evidence type="ECO:0000256" key="1">
    <source>
        <dbReference type="SAM" id="Phobius"/>
    </source>
</evidence>
<evidence type="ECO:0000313" key="4">
    <source>
        <dbReference type="Proteomes" id="UP000295066"/>
    </source>
</evidence>
<accession>A0A4R8LXP8</accession>
<dbReference type="InterPro" id="IPR043128">
    <property type="entry name" value="Rev_trsase/Diguanyl_cyclase"/>
</dbReference>
<dbReference type="NCBIfam" id="TIGR00254">
    <property type="entry name" value="GGDEF"/>
    <property type="match status" value="1"/>
</dbReference>
<dbReference type="SUPFAM" id="SSF55073">
    <property type="entry name" value="Nucleotide cyclase"/>
    <property type="match status" value="1"/>
</dbReference>
<dbReference type="PROSITE" id="PS50887">
    <property type="entry name" value="GGDEF"/>
    <property type="match status" value="1"/>
</dbReference>
<feature type="transmembrane region" description="Helical" evidence="1">
    <location>
        <begin position="71"/>
        <end position="89"/>
    </location>
</feature>
<dbReference type="Pfam" id="PF00990">
    <property type="entry name" value="GGDEF"/>
    <property type="match status" value="1"/>
</dbReference>
<keyword evidence="1" id="KW-0812">Transmembrane</keyword>
<dbReference type="PANTHER" id="PTHR45138">
    <property type="entry name" value="REGULATORY COMPONENTS OF SENSORY TRANSDUCTION SYSTEM"/>
    <property type="match status" value="1"/>
</dbReference>
<evidence type="ECO:0000259" key="2">
    <source>
        <dbReference type="PROSITE" id="PS50887"/>
    </source>
</evidence>
<dbReference type="GO" id="GO:0043709">
    <property type="term" value="P:cell adhesion involved in single-species biofilm formation"/>
    <property type="evidence" value="ECO:0007669"/>
    <property type="project" value="TreeGrafter"/>
</dbReference>
<dbReference type="InterPro" id="IPR029787">
    <property type="entry name" value="Nucleotide_cyclase"/>
</dbReference>
<dbReference type="PANTHER" id="PTHR45138:SF9">
    <property type="entry name" value="DIGUANYLATE CYCLASE DGCM-RELATED"/>
    <property type="match status" value="1"/>
</dbReference>
<organism evidence="3 4">
    <name type="scientific">Aminivibrio pyruvatiphilus</name>
    <dbReference type="NCBI Taxonomy" id="1005740"/>
    <lineage>
        <taxon>Bacteria</taxon>
        <taxon>Thermotogati</taxon>
        <taxon>Synergistota</taxon>
        <taxon>Synergistia</taxon>
        <taxon>Synergistales</taxon>
        <taxon>Aminobacteriaceae</taxon>
        <taxon>Aminivibrio</taxon>
    </lineage>
</organism>
<feature type="transmembrane region" description="Helical" evidence="1">
    <location>
        <begin position="178"/>
        <end position="197"/>
    </location>
</feature>
<keyword evidence="1" id="KW-1133">Transmembrane helix</keyword>
<comment type="caution">
    <text evidence="3">The sequence shown here is derived from an EMBL/GenBank/DDBJ whole genome shotgun (WGS) entry which is preliminary data.</text>
</comment>
<sequence>MDVFEFYSFFLFGVFAAYLALFFMAVKYSDRTFASVFSLICLASAVYVLGAALQFNSKSVEEILFFQKLKYFGAALVPGLWIVFAYRVHSGKKMSLAMLLCVFSIPALVLFLVSTNEYHGLFYSGLKVFQNGEYLFSRRATGPLYVLNVAYAYFSLFYCLYFFSLVWIKSRFRLNSPYFLLLAGQLLSAALFGLYLAGMTPLWVDMLPVGYLVRAVFCAVAIFKYDVLEIKEIYNKEIFSEIKEGLMLVSCDGLLIDYNRSARTVFEWLNEKNRGAPIHSLDSRFNVSTGAKNFDIGVGRGDEERIYEFRLTELKEGRKTAAFLYIFLDVTDKQRLIEKLRYMADHDSLTGLFNRGRILVEANRLLSARKLEGRIFSICMIDADHFKNLNDSCGHIAGNRMLCELAAVFRRIAGERGIIGRYGGEEFLVLLPDAGAKEAAETAEKLRAGIEAATVDFDGKTLQVTISIGVTSAGLHPFEEETIHSLVSRADRALYRAKNSGRNRVCVFGEDDL</sequence>
<reference evidence="3 4" key="1">
    <citation type="submission" date="2019-03" db="EMBL/GenBank/DDBJ databases">
        <title>Genomic Encyclopedia of Type Strains, Phase IV (KMG-IV): sequencing the most valuable type-strain genomes for metagenomic binning, comparative biology and taxonomic classification.</title>
        <authorList>
            <person name="Goeker M."/>
        </authorList>
    </citation>
    <scope>NUCLEOTIDE SEQUENCE [LARGE SCALE GENOMIC DNA]</scope>
    <source>
        <strain evidence="3 4">DSM 25964</strain>
    </source>
</reference>
<dbReference type="Proteomes" id="UP000295066">
    <property type="component" value="Unassembled WGS sequence"/>
</dbReference>
<feature type="domain" description="GGDEF" evidence="2">
    <location>
        <begin position="374"/>
        <end position="510"/>
    </location>
</feature>